<keyword evidence="4 8" id="KW-0812">Transmembrane</keyword>
<evidence type="ECO:0000256" key="3">
    <source>
        <dbReference type="ARBA" id="ARBA00022475"/>
    </source>
</evidence>
<dbReference type="InterPro" id="IPR036259">
    <property type="entry name" value="MFS_trans_sf"/>
</dbReference>
<keyword evidence="5 8" id="KW-1133">Transmembrane helix</keyword>
<feature type="transmembrane region" description="Helical" evidence="8">
    <location>
        <begin position="214"/>
        <end position="231"/>
    </location>
</feature>
<sequence length="426" mass="48129">MSQKKDLVLIYLTQCMNTLSLSGIMTLLPLAVRDYGASPGMIGFVLGSFSITELIGNFVLGWLSDRKGRISILYFSAIFLSISLACTALVEEVYWVLIFRMITGFFAGIQSVGQAAVSDYTSTQKESNDLMSRVILSLSTGYTTENKEENEDILNDQNTEELDRKPEVNKKEIDDADTRIKSSSNEECDQEILKSDERAPLTKKGWKRFLTKDLILMFACHYLIAATYYAIDCTVPLAIQDKFKKDPETYSSITYTLHGLVAAGSCIKFVPYMSNNVGERKSFKICTIVMVVMCMLWPWIPNYWVYTAIYSLYALFLVQDITLASSLIVHIAPLGEEGKTMGIAQLLQASGKSITPIYGLLIYTASYHWFFVYSASSWLLLYIIFSFTDMAKVEKKIKKDDQNKNGELNTEHVSTDRNTEEEDQQL</sequence>
<proteinExistence type="predicted"/>
<evidence type="ECO:0000313" key="10">
    <source>
        <dbReference type="Proteomes" id="UP001150062"/>
    </source>
</evidence>
<keyword evidence="3" id="KW-1003">Cell membrane</keyword>
<evidence type="ECO:0000256" key="7">
    <source>
        <dbReference type="SAM" id="MobiDB-lite"/>
    </source>
</evidence>
<dbReference type="PANTHER" id="PTHR43414:SF6">
    <property type="entry name" value="MULTIDRUG RESISTANCE PROTEIN MDTG"/>
    <property type="match status" value="1"/>
</dbReference>
<name>A0ABQ8YBD8_9EUKA</name>
<feature type="transmembrane region" description="Helical" evidence="8">
    <location>
        <begin position="40"/>
        <end position="60"/>
    </location>
</feature>
<keyword evidence="2" id="KW-0813">Transport</keyword>
<evidence type="ECO:0000256" key="1">
    <source>
        <dbReference type="ARBA" id="ARBA00004651"/>
    </source>
</evidence>
<feature type="compositionally biased region" description="Basic and acidic residues" evidence="7">
    <location>
        <begin position="401"/>
        <end position="418"/>
    </location>
</feature>
<dbReference type="InterPro" id="IPR011701">
    <property type="entry name" value="MFS"/>
</dbReference>
<evidence type="ECO:0000313" key="9">
    <source>
        <dbReference type="EMBL" id="KAJ6241894.1"/>
    </source>
</evidence>
<keyword evidence="6 8" id="KW-0472">Membrane</keyword>
<feature type="transmembrane region" description="Helical" evidence="8">
    <location>
        <begin position="72"/>
        <end position="90"/>
    </location>
</feature>
<evidence type="ECO:0000256" key="4">
    <source>
        <dbReference type="ARBA" id="ARBA00022692"/>
    </source>
</evidence>
<evidence type="ECO:0000256" key="5">
    <source>
        <dbReference type="ARBA" id="ARBA00022989"/>
    </source>
</evidence>
<keyword evidence="10" id="KW-1185">Reference proteome</keyword>
<feature type="transmembrane region" description="Helical" evidence="8">
    <location>
        <begin position="370"/>
        <end position="388"/>
    </location>
</feature>
<dbReference type="SUPFAM" id="SSF103473">
    <property type="entry name" value="MFS general substrate transporter"/>
    <property type="match status" value="1"/>
</dbReference>
<reference evidence="9" key="1">
    <citation type="submission" date="2022-08" db="EMBL/GenBank/DDBJ databases">
        <title>Novel sulfate-reducing endosymbionts in the free-living metamonad Anaeramoeba.</title>
        <authorList>
            <person name="Jerlstrom-Hultqvist J."/>
            <person name="Cepicka I."/>
            <person name="Gallot-Lavallee L."/>
            <person name="Salas-Leiva D."/>
            <person name="Curtis B.A."/>
            <person name="Zahonova K."/>
            <person name="Pipaliya S."/>
            <person name="Dacks J."/>
            <person name="Roger A.J."/>
        </authorList>
    </citation>
    <scope>NUCLEOTIDE SEQUENCE</scope>
    <source>
        <strain evidence="9">Schooner1</strain>
    </source>
</reference>
<feature type="transmembrane region" description="Helical" evidence="8">
    <location>
        <begin position="7"/>
        <end position="28"/>
    </location>
</feature>
<evidence type="ECO:0000256" key="8">
    <source>
        <dbReference type="SAM" id="Phobius"/>
    </source>
</evidence>
<gene>
    <name evidence="9" type="ORF">M0813_23036</name>
</gene>
<feature type="transmembrane region" description="Helical" evidence="8">
    <location>
        <begin position="96"/>
        <end position="117"/>
    </location>
</feature>
<protein>
    <submittedName>
        <fullName evidence="9">Multidrug resistance protein mdtg</fullName>
    </submittedName>
</protein>
<feature type="transmembrane region" description="Helical" evidence="8">
    <location>
        <begin position="282"/>
        <end position="300"/>
    </location>
</feature>
<dbReference type="PANTHER" id="PTHR43414">
    <property type="entry name" value="MULTIDRUG RESISTANCE PROTEIN MDTG"/>
    <property type="match status" value="1"/>
</dbReference>
<comment type="subcellular location">
    <subcellularLocation>
        <location evidence="1">Cell membrane</location>
        <topology evidence="1">Multi-pass membrane protein</topology>
    </subcellularLocation>
</comment>
<dbReference type="Pfam" id="PF07690">
    <property type="entry name" value="MFS_1"/>
    <property type="match status" value="2"/>
</dbReference>
<dbReference type="Gene3D" id="1.20.1250.20">
    <property type="entry name" value="MFS general substrate transporter like domains"/>
    <property type="match status" value="2"/>
</dbReference>
<comment type="caution">
    <text evidence="9">The sequence shown here is derived from an EMBL/GenBank/DDBJ whole genome shotgun (WGS) entry which is preliminary data.</text>
</comment>
<accession>A0ABQ8YBD8</accession>
<feature type="region of interest" description="Disordered" evidence="7">
    <location>
        <begin position="401"/>
        <end position="426"/>
    </location>
</feature>
<evidence type="ECO:0000256" key="6">
    <source>
        <dbReference type="ARBA" id="ARBA00023136"/>
    </source>
</evidence>
<dbReference type="EMBL" id="JAOAOG010000185">
    <property type="protein sequence ID" value="KAJ6241894.1"/>
    <property type="molecule type" value="Genomic_DNA"/>
</dbReference>
<organism evidence="9 10">
    <name type="scientific">Anaeramoeba flamelloides</name>
    <dbReference type="NCBI Taxonomy" id="1746091"/>
    <lineage>
        <taxon>Eukaryota</taxon>
        <taxon>Metamonada</taxon>
        <taxon>Anaeramoebidae</taxon>
        <taxon>Anaeramoeba</taxon>
    </lineage>
</organism>
<dbReference type="Proteomes" id="UP001150062">
    <property type="component" value="Unassembled WGS sequence"/>
</dbReference>
<evidence type="ECO:0000256" key="2">
    <source>
        <dbReference type="ARBA" id="ARBA00022448"/>
    </source>
</evidence>
<feature type="transmembrane region" description="Helical" evidence="8">
    <location>
        <begin position="251"/>
        <end position="270"/>
    </location>
</feature>